<proteinExistence type="predicted"/>
<dbReference type="SUPFAM" id="SSF56112">
    <property type="entry name" value="Protein kinase-like (PK-like)"/>
    <property type="match status" value="1"/>
</dbReference>
<reference evidence="1" key="1">
    <citation type="submission" date="2020-06" db="EMBL/GenBank/DDBJ databases">
        <authorList>
            <person name="Li T."/>
            <person name="Hu X."/>
            <person name="Zhang T."/>
            <person name="Song X."/>
            <person name="Zhang H."/>
            <person name="Dai N."/>
            <person name="Sheng W."/>
            <person name="Hou X."/>
            <person name="Wei L."/>
        </authorList>
    </citation>
    <scope>NUCLEOTIDE SEQUENCE</scope>
    <source>
        <strain evidence="1">G02</strain>
        <tissue evidence="1">Leaf</tissue>
    </source>
</reference>
<evidence type="ECO:0000313" key="1">
    <source>
        <dbReference type="EMBL" id="KAL0349819.1"/>
    </source>
</evidence>
<accession>A0AAW2P1D5</accession>
<dbReference type="GO" id="GO:0016301">
    <property type="term" value="F:kinase activity"/>
    <property type="evidence" value="ECO:0007669"/>
    <property type="project" value="UniProtKB-KW"/>
</dbReference>
<dbReference type="EMBL" id="JACGWJ010000018">
    <property type="protein sequence ID" value="KAL0349819.1"/>
    <property type="molecule type" value="Genomic_DNA"/>
</dbReference>
<protein>
    <submittedName>
        <fullName evidence="1">Cyclin-dependent kinase G-1</fullName>
    </submittedName>
</protein>
<comment type="caution">
    <text evidence="1">The sequence shown here is derived from an EMBL/GenBank/DDBJ whole genome shotgun (WGS) entry which is preliminary data.</text>
</comment>
<dbReference type="Gene3D" id="1.10.510.10">
    <property type="entry name" value="Transferase(Phosphotransferase) domain 1"/>
    <property type="match status" value="1"/>
</dbReference>
<dbReference type="AlphaFoldDB" id="A0AAW2P1D5"/>
<name>A0AAW2P1D5_SESRA</name>
<dbReference type="InterPro" id="IPR011009">
    <property type="entry name" value="Kinase-like_dom_sf"/>
</dbReference>
<gene>
    <name evidence="1" type="ORF">Sradi_4131100</name>
</gene>
<organism evidence="1">
    <name type="scientific">Sesamum radiatum</name>
    <name type="common">Black benniseed</name>
    <dbReference type="NCBI Taxonomy" id="300843"/>
    <lineage>
        <taxon>Eukaryota</taxon>
        <taxon>Viridiplantae</taxon>
        <taxon>Streptophyta</taxon>
        <taxon>Embryophyta</taxon>
        <taxon>Tracheophyta</taxon>
        <taxon>Spermatophyta</taxon>
        <taxon>Magnoliopsida</taxon>
        <taxon>eudicotyledons</taxon>
        <taxon>Gunneridae</taxon>
        <taxon>Pentapetalae</taxon>
        <taxon>asterids</taxon>
        <taxon>lamiids</taxon>
        <taxon>Lamiales</taxon>
        <taxon>Pedaliaceae</taxon>
        <taxon>Sesamum</taxon>
    </lineage>
</organism>
<sequence length="93" mass="10418">MLELFGIKPPKFLLEQRRILAEQIAQIYIILGSGEPDDNRLTQKFLAAASSTGAPSLTELGFDLLKKLLEYDPEKRITTEVALNHGGFKEFDP</sequence>
<reference evidence="1" key="2">
    <citation type="journal article" date="2024" name="Plant">
        <title>Genomic evolution and insights into agronomic trait innovations of Sesamum species.</title>
        <authorList>
            <person name="Miao H."/>
            <person name="Wang L."/>
            <person name="Qu L."/>
            <person name="Liu H."/>
            <person name="Sun Y."/>
            <person name="Le M."/>
            <person name="Wang Q."/>
            <person name="Wei S."/>
            <person name="Zheng Y."/>
            <person name="Lin W."/>
            <person name="Duan Y."/>
            <person name="Cao H."/>
            <person name="Xiong S."/>
            <person name="Wang X."/>
            <person name="Wei L."/>
            <person name="Li C."/>
            <person name="Ma Q."/>
            <person name="Ju M."/>
            <person name="Zhao R."/>
            <person name="Li G."/>
            <person name="Mu C."/>
            <person name="Tian Q."/>
            <person name="Mei H."/>
            <person name="Zhang T."/>
            <person name="Gao T."/>
            <person name="Zhang H."/>
        </authorList>
    </citation>
    <scope>NUCLEOTIDE SEQUENCE</scope>
    <source>
        <strain evidence="1">G02</strain>
    </source>
</reference>
<keyword evidence="1" id="KW-0808">Transferase</keyword>
<keyword evidence="1" id="KW-0418">Kinase</keyword>